<proteinExistence type="predicted"/>
<organism evidence="1">
    <name type="scientific">Rhizophora mucronata</name>
    <name type="common">Asiatic mangrove</name>
    <dbReference type="NCBI Taxonomy" id="61149"/>
    <lineage>
        <taxon>Eukaryota</taxon>
        <taxon>Viridiplantae</taxon>
        <taxon>Streptophyta</taxon>
        <taxon>Embryophyta</taxon>
        <taxon>Tracheophyta</taxon>
        <taxon>Spermatophyta</taxon>
        <taxon>Magnoliopsida</taxon>
        <taxon>eudicotyledons</taxon>
        <taxon>Gunneridae</taxon>
        <taxon>Pentapetalae</taxon>
        <taxon>rosids</taxon>
        <taxon>fabids</taxon>
        <taxon>Malpighiales</taxon>
        <taxon>Rhizophoraceae</taxon>
        <taxon>Rhizophora</taxon>
    </lineage>
</organism>
<accession>A0A2P2R3V8</accession>
<name>A0A2P2R3V8_RHIMU</name>
<sequence>MGHIILYLTYYQNFKN</sequence>
<dbReference type="AlphaFoldDB" id="A0A2P2R3V8"/>
<reference evidence="1" key="1">
    <citation type="submission" date="2018-02" db="EMBL/GenBank/DDBJ databases">
        <title>Rhizophora mucronata_Transcriptome.</title>
        <authorList>
            <person name="Meera S.P."/>
            <person name="Sreeshan A."/>
            <person name="Augustine A."/>
        </authorList>
    </citation>
    <scope>NUCLEOTIDE SEQUENCE</scope>
    <source>
        <tissue evidence="1">Leaf</tissue>
    </source>
</reference>
<protein>
    <submittedName>
        <fullName evidence="1">Uncharacterized protein</fullName>
    </submittedName>
</protein>
<evidence type="ECO:0000313" key="1">
    <source>
        <dbReference type="EMBL" id="MBX73857.1"/>
    </source>
</evidence>
<dbReference type="EMBL" id="GGEC01093373">
    <property type="protein sequence ID" value="MBX73857.1"/>
    <property type="molecule type" value="Transcribed_RNA"/>
</dbReference>